<gene>
    <name evidence="1" type="ORF">A2557_07910</name>
</gene>
<dbReference type="EMBL" id="MFNF01000001">
    <property type="protein sequence ID" value="OGH04894.1"/>
    <property type="molecule type" value="Genomic_DNA"/>
</dbReference>
<reference evidence="1 2" key="1">
    <citation type="journal article" date="2016" name="Nat. Commun.">
        <title>Thousands of microbial genomes shed light on interconnected biogeochemical processes in an aquifer system.</title>
        <authorList>
            <person name="Anantharaman K."/>
            <person name="Brown C.T."/>
            <person name="Hug L.A."/>
            <person name="Sharon I."/>
            <person name="Castelle C.J."/>
            <person name="Probst A.J."/>
            <person name="Thomas B.C."/>
            <person name="Singh A."/>
            <person name="Wilkins M.J."/>
            <person name="Karaoz U."/>
            <person name="Brodie E.L."/>
            <person name="Williams K.H."/>
            <person name="Hubbard S.S."/>
            <person name="Banfield J.F."/>
        </authorList>
    </citation>
    <scope>NUCLEOTIDE SEQUENCE [LARGE SCALE GENOMIC DNA]</scope>
</reference>
<dbReference type="AlphaFoldDB" id="A0A1F6H3L2"/>
<dbReference type="Proteomes" id="UP000177583">
    <property type="component" value="Unassembled WGS sequence"/>
</dbReference>
<accession>A0A1F6H3L2</accession>
<name>A0A1F6H3L2_9PROT</name>
<protein>
    <submittedName>
        <fullName evidence="1">Uncharacterized protein</fullName>
    </submittedName>
</protein>
<comment type="caution">
    <text evidence="1">The sequence shown here is derived from an EMBL/GenBank/DDBJ whole genome shotgun (WGS) entry which is preliminary data.</text>
</comment>
<sequence length="244" mass="27482">MKLLLPFYCPNCKALTFLVKGDQPQLVDYAPGAWALHPCQRFEGKPILEFEIVTHLLGLKDQESFAFKYRPGGHHRHTEPKEAVVLRIADARHPYFQVLTGENGLFEVKLNGALGLVQGCLIGLGKLKRTGTDRFRTDHWEALELPELLAPTATLELYRLTLKAPEQEALETHCTRFLQHFDRAGTPALGVLPGLIQPGAVPLFVRQLFLSKEADLVLALEKVSLPEQVETSFHQIKPQQLHER</sequence>
<evidence type="ECO:0000313" key="1">
    <source>
        <dbReference type="EMBL" id="OGH04894.1"/>
    </source>
</evidence>
<organism evidence="1 2">
    <name type="scientific">Candidatus Lambdaproteobacteria bacterium RIFOXYD2_FULL_56_26</name>
    <dbReference type="NCBI Taxonomy" id="1817773"/>
    <lineage>
        <taxon>Bacteria</taxon>
        <taxon>Pseudomonadati</taxon>
        <taxon>Pseudomonadota</taxon>
        <taxon>Candidatus Lambdaproteobacteria</taxon>
    </lineage>
</organism>
<proteinExistence type="predicted"/>
<evidence type="ECO:0000313" key="2">
    <source>
        <dbReference type="Proteomes" id="UP000177583"/>
    </source>
</evidence>